<accession>A0AAV4NBE4</accession>
<dbReference type="EMBL" id="BPLQ01001323">
    <property type="protein sequence ID" value="GIX80789.1"/>
    <property type="molecule type" value="Genomic_DNA"/>
</dbReference>
<proteinExistence type="predicted"/>
<dbReference type="Proteomes" id="UP001054837">
    <property type="component" value="Unassembled WGS sequence"/>
</dbReference>
<gene>
    <name evidence="1" type="primary">AVEN_192523_1</name>
    <name evidence="1" type="ORF">CDAR_481441</name>
</gene>
<keyword evidence="2" id="KW-1185">Reference proteome</keyword>
<reference evidence="1 2" key="1">
    <citation type="submission" date="2021-06" db="EMBL/GenBank/DDBJ databases">
        <title>Caerostris darwini draft genome.</title>
        <authorList>
            <person name="Kono N."/>
            <person name="Arakawa K."/>
        </authorList>
    </citation>
    <scope>NUCLEOTIDE SEQUENCE [LARGE SCALE GENOMIC DNA]</scope>
</reference>
<evidence type="ECO:0000313" key="1">
    <source>
        <dbReference type="EMBL" id="GIX80789.1"/>
    </source>
</evidence>
<comment type="caution">
    <text evidence="1">The sequence shown here is derived from an EMBL/GenBank/DDBJ whole genome shotgun (WGS) entry which is preliminary data.</text>
</comment>
<organism evidence="1 2">
    <name type="scientific">Caerostris darwini</name>
    <dbReference type="NCBI Taxonomy" id="1538125"/>
    <lineage>
        <taxon>Eukaryota</taxon>
        <taxon>Metazoa</taxon>
        <taxon>Ecdysozoa</taxon>
        <taxon>Arthropoda</taxon>
        <taxon>Chelicerata</taxon>
        <taxon>Arachnida</taxon>
        <taxon>Araneae</taxon>
        <taxon>Araneomorphae</taxon>
        <taxon>Entelegynae</taxon>
        <taxon>Araneoidea</taxon>
        <taxon>Araneidae</taxon>
        <taxon>Caerostris</taxon>
    </lineage>
</organism>
<sequence length="255" mass="29242">MSELTFLSDNDNEILKALKLADEIGRISDSSTMQTSNEVKKLSFESESIISDNNSVFTSVTELSADSGYPMNSSNNLFSTYNSLKFVPEFRNVCHDAQSLDLMFNLFNERCKFFKEKNLAFMKDAKASSQEILSENFLNEKIEQFNNMIRHIVTVTDQMHKIQQVLQEKPWEDTINVNPSCQKAVVKFFSTANEIMKIIGQQAELIENYTRNNTTLVSKSYDAELQSKLQNIILGLARRIDTISRFREHMSLQSV</sequence>
<name>A0AAV4NBE4_9ARAC</name>
<protein>
    <submittedName>
        <fullName evidence="1">Uncharacterized protein</fullName>
    </submittedName>
</protein>
<evidence type="ECO:0000313" key="2">
    <source>
        <dbReference type="Proteomes" id="UP001054837"/>
    </source>
</evidence>
<dbReference type="AlphaFoldDB" id="A0AAV4NBE4"/>